<dbReference type="RefSeq" id="WP_184545768.1">
    <property type="nucleotide sequence ID" value="NZ_JACHMP010000001.1"/>
</dbReference>
<sequence>MNPVLTNLAEAASVVPVLDRRMPDVVAEADRTPWFESLEQADARGEFMMALPVYLAFARKP</sequence>
<comment type="caution">
    <text evidence="1">The sequence shown here is derived from an EMBL/GenBank/DDBJ whole genome shotgun (WGS) entry which is preliminary data.</text>
</comment>
<reference evidence="1 2" key="1">
    <citation type="submission" date="2020-08" db="EMBL/GenBank/DDBJ databases">
        <title>Sequencing the genomes of 1000 actinobacteria strains.</title>
        <authorList>
            <person name="Klenk H.-P."/>
        </authorList>
    </citation>
    <scope>NUCLEOTIDE SEQUENCE [LARGE SCALE GENOMIC DNA]</scope>
    <source>
        <strain evidence="1 2">DSM 46887</strain>
    </source>
</reference>
<organism evidence="1 2">
    <name type="scientific">Streptosporangium becharense</name>
    <dbReference type="NCBI Taxonomy" id="1816182"/>
    <lineage>
        <taxon>Bacteria</taxon>
        <taxon>Bacillati</taxon>
        <taxon>Actinomycetota</taxon>
        <taxon>Actinomycetes</taxon>
        <taxon>Streptosporangiales</taxon>
        <taxon>Streptosporangiaceae</taxon>
        <taxon>Streptosporangium</taxon>
    </lineage>
</organism>
<evidence type="ECO:0000313" key="2">
    <source>
        <dbReference type="Proteomes" id="UP000540685"/>
    </source>
</evidence>
<accession>A0A7W9MHY7</accession>
<dbReference type="Proteomes" id="UP000540685">
    <property type="component" value="Unassembled WGS sequence"/>
</dbReference>
<dbReference type="AlphaFoldDB" id="A0A7W9MHY7"/>
<keyword evidence="2" id="KW-1185">Reference proteome</keyword>
<evidence type="ECO:0000313" key="1">
    <source>
        <dbReference type="EMBL" id="MBB5821440.1"/>
    </source>
</evidence>
<name>A0A7W9MHY7_9ACTN</name>
<protein>
    <submittedName>
        <fullName evidence="1">Uncharacterized protein</fullName>
    </submittedName>
</protein>
<dbReference type="EMBL" id="JACHMP010000001">
    <property type="protein sequence ID" value="MBB5821440.1"/>
    <property type="molecule type" value="Genomic_DNA"/>
</dbReference>
<gene>
    <name evidence="1" type="ORF">F4562_004502</name>
</gene>
<proteinExistence type="predicted"/>